<evidence type="ECO:0000256" key="2">
    <source>
        <dbReference type="ARBA" id="ARBA00004319"/>
    </source>
</evidence>
<evidence type="ECO:0000313" key="17">
    <source>
        <dbReference type="Proteomes" id="UP001465755"/>
    </source>
</evidence>
<evidence type="ECO:0000256" key="3">
    <source>
        <dbReference type="ARBA" id="ARBA00006347"/>
    </source>
</evidence>
<feature type="region of interest" description="Disordered" evidence="14">
    <location>
        <begin position="465"/>
        <end position="493"/>
    </location>
</feature>
<dbReference type="EMBL" id="JALJOQ010000109">
    <property type="protein sequence ID" value="KAK9797095.1"/>
    <property type="molecule type" value="Genomic_DNA"/>
</dbReference>
<feature type="domain" description="Thioredoxin" evidence="15">
    <location>
        <begin position="344"/>
        <end position="471"/>
    </location>
</feature>
<dbReference type="InterPro" id="IPR013766">
    <property type="entry name" value="Thioredoxin_domain"/>
</dbReference>
<dbReference type="PROSITE" id="PS51352">
    <property type="entry name" value="THIOREDOXIN_2"/>
    <property type="match status" value="2"/>
</dbReference>
<dbReference type="EC" id="5.3.4.1" evidence="4 13"/>
<keyword evidence="10 11" id="KW-0676">Redox-active center</keyword>
<gene>
    <name evidence="16" type="ORF">WJX73_009781</name>
</gene>
<dbReference type="InterPro" id="IPR005788">
    <property type="entry name" value="PDI_thioredoxin-like_dom"/>
</dbReference>
<feature type="compositionally biased region" description="Acidic residues" evidence="14">
    <location>
        <begin position="477"/>
        <end position="486"/>
    </location>
</feature>
<feature type="signal peptide" evidence="13">
    <location>
        <begin position="1"/>
        <end position="20"/>
    </location>
</feature>
<evidence type="ECO:0000256" key="5">
    <source>
        <dbReference type="ARBA" id="ARBA00022729"/>
    </source>
</evidence>
<dbReference type="PRINTS" id="PR00421">
    <property type="entry name" value="THIOREDOXIN"/>
</dbReference>
<name>A0AAW1NY42_9CHLO</name>
<dbReference type="Gene3D" id="3.40.30.10">
    <property type="entry name" value="Glutaredoxin"/>
    <property type="match status" value="4"/>
</dbReference>
<evidence type="ECO:0000313" key="16">
    <source>
        <dbReference type="EMBL" id="KAK9797095.1"/>
    </source>
</evidence>
<dbReference type="NCBIfam" id="TIGR01130">
    <property type="entry name" value="ER_PDI_fam"/>
    <property type="match status" value="1"/>
</dbReference>
<dbReference type="PROSITE" id="PS00194">
    <property type="entry name" value="THIOREDOXIN_1"/>
    <property type="match status" value="1"/>
</dbReference>
<protein>
    <recommendedName>
        <fullName evidence="4 13">Protein disulfide-isomerase</fullName>
        <ecNumber evidence="4 13">5.3.4.1</ecNumber>
    </recommendedName>
</protein>
<feature type="disulfide bond" description="Redox-active" evidence="11">
    <location>
        <begin position="393"/>
        <end position="396"/>
    </location>
</feature>
<keyword evidence="7" id="KW-0256">Endoplasmic reticulum</keyword>
<proteinExistence type="inferred from homology"/>
<evidence type="ECO:0000256" key="8">
    <source>
        <dbReference type="ARBA" id="ARBA00023157"/>
    </source>
</evidence>
<comment type="catalytic activity">
    <reaction evidence="1 13">
        <text>Catalyzes the rearrangement of -S-S- bonds in proteins.</text>
        <dbReference type="EC" id="5.3.4.1"/>
    </reaction>
</comment>
<keyword evidence="9 13" id="KW-0413">Isomerase</keyword>
<feature type="disulfide bond" description="Redox-active" evidence="11">
    <location>
        <begin position="51"/>
        <end position="54"/>
    </location>
</feature>
<dbReference type="CDD" id="cd02961">
    <property type="entry name" value="PDI_a_family"/>
    <property type="match status" value="1"/>
</dbReference>
<dbReference type="GO" id="GO:0005788">
    <property type="term" value="C:endoplasmic reticulum lumen"/>
    <property type="evidence" value="ECO:0007669"/>
    <property type="project" value="UniProtKB-SubCell"/>
</dbReference>
<accession>A0AAW1NY42</accession>
<evidence type="ECO:0000256" key="6">
    <source>
        <dbReference type="ARBA" id="ARBA00022737"/>
    </source>
</evidence>
<evidence type="ECO:0000259" key="15">
    <source>
        <dbReference type="PROSITE" id="PS51352"/>
    </source>
</evidence>
<dbReference type="GO" id="GO:0006457">
    <property type="term" value="P:protein folding"/>
    <property type="evidence" value="ECO:0007669"/>
    <property type="project" value="TreeGrafter"/>
</dbReference>
<dbReference type="CDD" id="cd02981">
    <property type="entry name" value="PDI_b_family"/>
    <property type="match status" value="1"/>
</dbReference>
<dbReference type="FunFam" id="3.40.30.10:FF:000107">
    <property type="entry name" value="Protein disulfide-isomerase 5-2"/>
    <property type="match status" value="1"/>
</dbReference>
<comment type="similarity">
    <text evidence="3 12">Belongs to the protein disulfide isomerase family.</text>
</comment>
<dbReference type="GO" id="GO:0003756">
    <property type="term" value="F:protein disulfide isomerase activity"/>
    <property type="evidence" value="ECO:0007669"/>
    <property type="project" value="UniProtKB-EC"/>
</dbReference>
<dbReference type="PANTHER" id="PTHR18929">
    <property type="entry name" value="PROTEIN DISULFIDE ISOMERASE"/>
    <property type="match status" value="1"/>
</dbReference>
<feature type="chain" id="PRO_5043107616" description="Protein disulfide-isomerase" evidence="13">
    <location>
        <begin position="21"/>
        <end position="493"/>
    </location>
</feature>
<dbReference type="InterPro" id="IPR017937">
    <property type="entry name" value="Thioredoxin_CS"/>
</dbReference>
<evidence type="ECO:0000256" key="14">
    <source>
        <dbReference type="SAM" id="MobiDB-lite"/>
    </source>
</evidence>
<organism evidence="16 17">
    <name type="scientific">Symbiochloris irregularis</name>
    <dbReference type="NCBI Taxonomy" id="706552"/>
    <lineage>
        <taxon>Eukaryota</taxon>
        <taxon>Viridiplantae</taxon>
        <taxon>Chlorophyta</taxon>
        <taxon>core chlorophytes</taxon>
        <taxon>Trebouxiophyceae</taxon>
        <taxon>Trebouxiales</taxon>
        <taxon>Trebouxiaceae</taxon>
        <taxon>Symbiochloris</taxon>
    </lineage>
</organism>
<sequence>MLSYCGVSALILLSAGLVAGKDAVLTGTGSNFKDIIQKNDFVAVEFYASWCGHCKNLAPEWEKAAKVLKKNDPPVVLVKIEATEEDNKELASKYGVGGFPTIKLFKGGDLEKPSDYTGPRDADGIVAFLSARAGPASKEITSAEEVEKLKESSAAVLGVFKSSSSSELKAFKTVADAQRDSFSFAHTTEAKLAGSGVSAPGVILFKQYDDPETIYEGKVTQDALMAWLEKQAVPLVAELDQKPHNSKAVNLMFSQPSSKVVAIFQAKDDDKDAKAFRTAMQSSAKKSSDLKHLVIDSSANAQALQYFGLTEKDVPAVLVQSKEDEKFIKKNAVPKDLEKFVAQYEAGKLKPTIKSEEPPKDNSGPVKVVTANTFDEIVNSGNDVLIEFYAPWCGHCKQLVPVYEKVGKAFQKNKTVTIAKMDATANDVPKKYEVRGFPTIKFISGKDGTVLSYTGDRSEADLKAFVDRRGAPAPKEAEEDDSEDYGTGEHDEL</sequence>
<evidence type="ECO:0000256" key="10">
    <source>
        <dbReference type="ARBA" id="ARBA00023284"/>
    </source>
</evidence>
<evidence type="ECO:0000256" key="11">
    <source>
        <dbReference type="PIRSR" id="PIRSR605792-51"/>
    </source>
</evidence>
<evidence type="ECO:0000256" key="12">
    <source>
        <dbReference type="RuleBase" id="RU004208"/>
    </source>
</evidence>
<feature type="domain" description="Thioredoxin" evidence="15">
    <location>
        <begin position="13"/>
        <end position="134"/>
    </location>
</feature>
<keyword evidence="6" id="KW-0677">Repeat</keyword>
<dbReference type="GO" id="GO:0034976">
    <property type="term" value="P:response to endoplasmic reticulum stress"/>
    <property type="evidence" value="ECO:0007669"/>
    <property type="project" value="TreeGrafter"/>
</dbReference>
<dbReference type="Pfam" id="PF00085">
    <property type="entry name" value="Thioredoxin"/>
    <property type="match status" value="2"/>
</dbReference>
<comment type="caution">
    <text evidence="16">The sequence shown here is derived from an EMBL/GenBank/DDBJ whole genome shotgun (WGS) entry which is preliminary data.</text>
</comment>
<keyword evidence="17" id="KW-1185">Reference proteome</keyword>
<reference evidence="16 17" key="1">
    <citation type="journal article" date="2024" name="Nat. Commun.">
        <title>Phylogenomics reveals the evolutionary origins of lichenization in chlorophyte algae.</title>
        <authorList>
            <person name="Puginier C."/>
            <person name="Libourel C."/>
            <person name="Otte J."/>
            <person name="Skaloud P."/>
            <person name="Haon M."/>
            <person name="Grisel S."/>
            <person name="Petersen M."/>
            <person name="Berrin J.G."/>
            <person name="Delaux P.M."/>
            <person name="Dal Grande F."/>
            <person name="Keller J."/>
        </authorList>
    </citation>
    <scope>NUCLEOTIDE SEQUENCE [LARGE SCALE GENOMIC DNA]</scope>
    <source>
        <strain evidence="16 17">SAG 2036</strain>
    </source>
</reference>
<evidence type="ECO:0000256" key="4">
    <source>
        <dbReference type="ARBA" id="ARBA00012723"/>
    </source>
</evidence>
<dbReference type="NCBIfam" id="TIGR01126">
    <property type="entry name" value="pdi_dom"/>
    <property type="match status" value="2"/>
</dbReference>
<dbReference type="SUPFAM" id="SSF52833">
    <property type="entry name" value="Thioredoxin-like"/>
    <property type="match status" value="4"/>
</dbReference>
<dbReference type="PANTHER" id="PTHR18929:SF132">
    <property type="entry name" value="PROTEIN DISULFIDE-ISOMERASE A3"/>
    <property type="match status" value="1"/>
</dbReference>
<comment type="subcellular location">
    <subcellularLocation>
        <location evidence="2">Endoplasmic reticulum lumen</location>
    </subcellularLocation>
</comment>
<keyword evidence="8 11" id="KW-1015">Disulfide bond</keyword>
<dbReference type="Proteomes" id="UP001465755">
    <property type="component" value="Unassembled WGS sequence"/>
</dbReference>
<dbReference type="Pfam" id="PF13848">
    <property type="entry name" value="Thioredoxin_6"/>
    <property type="match status" value="1"/>
</dbReference>
<evidence type="ECO:0000256" key="7">
    <source>
        <dbReference type="ARBA" id="ARBA00022824"/>
    </source>
</evidence>
<keyword evidence="5 13" id="KW-0732">Signal</keyword>
<evidence type="ECO:0000256" key="1">
    <source>
        <dbReference type="ARBA" id="ARBA00001182"/>
    </source>
</evidence>
<evidence type="ECO:0000256" key="9">
    <source>
        <dbReference type="ARBA" id="ARBA00023235"/>
    </source>
</evidence>
<dbReference type="CDD" id="cd02995">
    <property type="entry name" value="PDI_a_PDI_a'_C"/>
    <property type="match status" value="1"/>
</dbReference>
<dbReference type="AlphaFoldDB" id="A0AAW1NY42"/>
<evidence type="ECO:0000256" key="13">
    <source>
        <dbReference type="RuleBase" id="RU361130"/>
    </source>
</evidence>
<dbReference type="InterPro" id="IPR005792">
    <property type="entry name" value="Prot_disulphide_isomerase"/>
</dbReference>
<dbReference type="InterPro" id="IPR036249">
    <property type="entry name" value="Thioredoxin-like_sf"/>
</dbReference>